<dbReference type="EMBL" id="CP109886">
    <property type="protein sequence ID" value="WCF28786.1"/>
    <property type="molecule type" value="Genomic_DNA"/>
</dbReference>
<evidence type="ECO:0000313" key="2">
    <source>
        <dbReference type="Proteomes" id="UP001211513"/>
    </source>
</evidence>
<gene>
    <name evidence="1" type="ORF">OK117_02570</name>
</gene>
<sequence>MRELVMQEIRSVDGGIFFFVSPNVSSSSSFNSFPASALTPPFKHTGSNVSLFGFNFGRIVSQDFYVRSVKIYNIIQEAN</sequence>
<dbReference type="Proteomes" id="UP001211513">
    <property type="component" value="Chromosome"/>
</dbReference>
<proteinExistence type="predicted"/>
<protein>
    <submittedName>
        <fullName evidence="1">Uncharacterized protein</fullName>
    </submittedName>
</protein>
<reference evidence="1" key="2">
    <citation type="submission" date="2022-10" db="EMBL/GenBank/DDBJ databases">
        <authorList>
            <person name="Landa B."/>
            <person name="Arias-Giraldo L.F."/>
            <person name="Roman-Ecija M."/>
            <person name="Velasco-Amo M.P."/>
            <person name="De La Fuente L."/>
            <person name="Marco-Noales E."/>
            <person name="Moralejo E."/>
        </authorList>
    </citation>
    <scope>NUCLEOTIDE SEQUENCE</scope>
    <source>
        <strain evidence="1">CFBP8073</strain>
    </source>
</reference>
<reference evidence="1" key="1">
    <citation type="journal article" date="2022" name="Phytopathology">
        <title>Complete circularized genome resources of seven strains of Xylella fastidiosa subsp. fastidiosa using hybrid assembly reveals unknown plasmids.</title>
        <authorList>
            <person name="Velasco-Amo M.D.P."/>
            <person name="Arias-Giraldo L.F.F."/>
            <person name="Ecija M.R."/>
            <person name="De La Fuente L."/>
            <person name="Marco-Noales E."/>
            <person name="Moralejo E."/>
            <person name="Navas-Cort J.A."/>
            <person name="Landa B.B."/>
        </authorList>
    </citation>
    <scope>NUCLEOTIDE SEQUENCE</scope>
    <source>
        <strain evidence="1">CFBP8073</strain>
    </source>
</reference>
<accession>A0AAJ5R110</accession>
<evidence type="ECO:0000313" key="1">
    <source>
        <dbReference type="EMBL" id="WCF28786.1"/>
    </source>
</evidence>
<dbReference type="RefSeq" id="WP_081046853.1">
    <property type="nucleotide sequence ID" value="NZ_CP109886.1"/>
</dbReference>
<dbReference type="AlphaFoldDB" id="A0AAJ5R110"/>
<name>A0AAJ5R110_XYLFS</name>
<organism evidence="1 2">
    <name type="scientific">Xylella fastidiosa subsp. fastidiosa</name>
    <dbReference type="NCBI Taxonomy" id="644356"/>
    <lineage>
        <taxon>Bacteria</taxon>
        <taxon>Pseudomonadati</taxon>
        <taxon>Pseudomonadota</taxon>
        <taxon>Gammaproteobacteria</taxon>
        <taxon>Lysobacterales</taxon>
        <taxon>Lysobacteraceae</taxon>
        <taxon>Xylella</taxon>
    </lineage>
</organism>